<dbReference type="OrthoDB" id="5329317at2759"/>
<evidence type="ECO:0000256" key="3">
    <source>
        <dbReference type="ARBA" id="ARBA00020637"/>
    </source>
</evidence>
<dbReference type="Pfam" id="PF10232">
    <property type="entry name" value="Med8"/>
    <property type="match status" value="1"/>
</dbReference>
<evidence type="ECO:0000256" key="8">
    <source>
        <dbReference type="ARBA" id="ARBA00031261"/>
    </source>
</evidence>
<dbReference type="EMBL" id="JAFJYH010000046">
    <property type="protein sequence ID" value="KAG4422603.1"/>
    <property type="molecule type" value="Genomic_DNA"/>
</dbReference>
<evidence type="ECO:0000256" key="5">
    <source>
        <dbReference type="ARBA" id="ARBA00023159"/>
    </source>
</evidence>
<organism evidence="12 13">
    <name type="scientific">Cadophora malorum</name>
    <dbReference type="NCBI Taxonomy" id="108018"/>
    <lineage>
        <taxon>Eukaryota</taxon>
        <taxon>Fungi</taxon>
        <taxon>Dikarya</taxon>
        <taxon>Ascomycota</taxon>
        <taxon>Pezizomycotina</taxon>
        <taxon>Leotiomycetes</taxon>
        <taxon>Helotiales</taxon>
        <taxon>Ploettnerulaceae</taxon>
        <taxon>Cadophora</taxon>
    </lineage>
</organism>
<dbReference type="PANTHER" id="PTHR13074:SF9">
    <property type="entry name" value="MEDIATOR OF RNA POLYMERASE II TRANSCRIPTION SUBUNIT 8"/>
    <property type="match status" value="1"/>
</dbReference>
<dbReference type="GO" id="GO:0016592">
    <property type="term" value="C:mediator complex"/>
    <property type="evidence" value="ECO:0007669"/>
    <property type="project" value="InterPro"/>
</dbReference>
<evidence type="ECO:0000256" key="9">
    <source>
        <dbReference type="RuleBase" id="RU364144"/>
    </source>
</evidence>
<name>A0A8H8BT51_9HELO</name>
<reference evidence="12" key="1">
    <citation type="submission" date="2021-02" db="EMBL/GenBank/DDBJ databases">
        <title>Genome sequence Cadophora malorum strain M34.</title>
        <authorList>
            <person name="Stefanovic E."/>
            <person name="Vu D."/>
            <person name="Scully C."/>
            <person name="Dijksterhuis J."/>
            <person name="Roader J."/>
            <person name="Houbraken J."/>
        </authorList>
    </citation>
    <scope>NUCLEOTIDE SEQUENCE</scope>
    <source>
        <strain evidence="12">M34</strain>
    </source>
</reference>
<comment type="subunit">
    <text evidence="9">Component of the Mediator complex.</text>
</comment>
<keyword evidence="6 9" id="KW-0804">Transcription</keyword>
<feature type="coiled-coil region" evidence="10">
    <location>
        <begin position="7"/>
        <end position="34"/>
    </location>
</feature>
<accession>A0A8H8BT51</accession>
<dbReference type="PANTHER" id="PTHR13074">
    <property type="entry name" value="MEDIATOR OF RNA POLYMERASE II TRANSCRIPTION SUBUNIT 8"/>
    <property type="match status" value="1"/>
</dbReference>
<comment type="caution">
    <text evidence="12">The sequence shown here is derived from an EMBL/GenBank/DDBJ whole genome shotgun (WGS) entry which is preliminary data.</text>
</comment>
<dbReference type="Gene3D" id="1.20.58.1710">
    <property type="match status" value="1"/>
</dbReference>
<dbReference type="GO" id="GO:0070847">
    <property type="term" value="C:core mediator complex"/>
    <property type="evidence" value="ECO:0007669"/>
    <property type="project" value="TreeGrafter"/>
</dbReference>
<evidence type="ECO:0000256" key="1">
    <source>
        <dbReference type="ARBA" id="ARBA00004123"/>
    </source>
</evidence>
<proteinExistence type="inferred from homology"/>
<evidence type="ECO:0000256" key="2">
    <source>
        <dbReference type="ARBA" id="ARBA00005716"/>
    </source>
</evidence>
<comment type="similarity">
    <text evidence="2 9">Belongs to the Mediator complex subunit 8 family.</text>
</comment>
<evidence type="ECO:0000256" key="7">
    <source>
        <dbReference type="ARBA" id="ARBA00023242"/>
    </source>
</evidence>
<feature type="region of interest" description="Disordered" evidence="11">
    <location>
        <begin position="184"/>
        <end position="211"/>
    </location>
</feature>
<dbReference type="GO" id="GO:0006357">
    <property type="term" value="P:regulation of transcription by RNA polymerase II"/>
    <property type="evidence" value="ECO:0007669"/>
    <property type="project" value="InterPro"/>
</dbReference>
<dbReference type="GO" id="GO:0000978">
    <property type="term" value="F:RNA polymerase II cis-regulatory region sequence-specific DNA binding"/>
    <property type="evidence" value="ECO:0007669"/>
    <property type="project" value="TreeGrafter"/>
</dbReference>
<keyword evidence="10" id="KW-0175">Coiled coil</keyword>
<dbReference type="AlphaFoldDB" id="A0A8H8BT51"/>
<evidence type="ECO:0000313" key="13">
    <source>
        <dbReference type="Proteomes" id="UP000664132"/>
    </source>
</evidence>
<evidence type="ECO:0000313" key="12">
    <source>
        <dbReference type="EMBL" id="KAG4422603.1"/>
    </source>
</evidence>
<dbReference type="Gene3D" id="6.10.250.2610">
    <property type="match status" value="1"/>
</dbReference>
<keyword evidence="13" id="KW-1185">Reference proteome</keyword>
<gene>
    <name evidence="9" type="primary">MED8</name>
    <name evidence="12" type="ORF">IFR04_004224</name>
</gene>
<keyword evidence="7 9" id="KW-0539">Nucleus</keyword>
<dbReference type="GO" id="GO:0003712">
    <property type="term" value="F:transcription coregulator activity"/>
    <property type="evidence" value="ECO:0007669"/>
    <property type="project" value="InterPro"/>
</dbReference>
<sequence length="266" mass="29863">MAQSTLNQEDVKVLDSLRQRISQLTNNIASLKSDVLRSNPLPPWYIDPETLDRDSANMHGTSLQTSASILASNIESLTTLMSNNSELLNKTVVYPSTNYPGRTQEAVLTQLLRKKLEPGVETWVEEARTTQSTIAEAATTNEKDENELLESALDWLGPRLHKYITEEQGDYTMEERALGRENVNTGLRRKFPEDETDEEEEDDDEDEEMEDVGVAVTSVRRSSVGEVEFGLGEVKKVDPNAKMRNIEDILRFATTGVSMDQAGPRR</sequence>
<feature type="compositionally biased region" description="Acidic residues" evidence="11">
    <location>
        <begin position="194"/>
        <end position="211"/>
    </location>
</feature>
<keyword evidence="4 9" id="KW-0805">Transcription regulation</keyword>
<comment type="function">
    <text evidence="9">Component of the Mediator complex, a coactivator involved in the regulated transcription of nearly all RNA polymerase II-dependent genes. Mediator functions as a bridge to convey information from gene-specific regulatory proteins to the basal RNA polymerase II transcription machinery. Mediator is recruited to promoters by direct interactions with regulatory proteins and serves as a scaffold for the assembly of a functional preinitiation complex with RNA polymerase II and the general transcription factors.</text>
</comment>
<evidence type="ECO:0000256" key="6">
    <source>
        <dbReference type="ARBA" id="ARBA00023163"/>
    </source>
</evidence>
<dbReference type="Proteomes" id="UP000664132">
    <property type="component" value="Unassembled WGS sequence"/>
</dbReference>
<comment type="subcellular location">
    <subcellularLocation>
        <location evidence="1 9">Nucleus</location>
    </subcellularLocation>
</comment>
<evidence type="ECO:0000256" key="10">
    <source>
        <dbReference type="SAM" id="Coils"/>
    </source>
</evidence>
<evidence type="ECO:0000256" key="4">
    <source>
        <dbReference type="ARBA" id="ARBA00023015"/>
    </source>
</evidence>
<dbReference type="InterPro" id="IPR019364">
    <property type="entry name" value="Mediatior_Med8_fun/met"/>
</dbReference>
<protein>
    <recommendedName>
        <fullName evidence="3 9">Mediator of RNA polymerase II transcription subunit 8</fullName>
    </recommendedName>
    <alternativeName>
        <fullName evidence="8 9">Mediator complex subunit 8</fullName>
    </alternativeName>
</protein>
<evidence type="ECO:0000256" key="11">
    <source>
        <dbReference type="SAM" id="MobiDB-lite"/>
    </source>
</evidence>
<keyword evidence="5 9" id="KW-0010">Activator</keyword>